<proteinExistence type="predicted"/>
<dbReference type="InterPro" id="IPR013578">
    <property type="entry name" value="Peptidase_M16C_assoc"/>
</dbReference>
<dbReference type="Pfam" id="PF08367">
    <property type="entry name" value="M16C_assoc"/>
    <property type="match status" value="1"/>
</dbReference>
<dbReference type="Proteomes" id="UP001055712">
    <property type="component" value="Unassembled WGS sequence"/>
</dbReference>
<dbReference type="SUPFAM" id="SSF63411">
    <property type="entry name" value="LuxS/MPP-like metallohydrolase"/>
    <property type="match status" value="1"/>
</dbReference>
<reference evidence="3" key="2">
    <citation type="submission" date="2020-11" db="EMBL/GenBank/DDBJ databases">
        <authorList>
            <person name="Cecchin M."/>
            <person name="Marcolungo L."/>
            <person name="Rossato M."/>
            <person name="Girolomoni L."/>
            <person name="Cosentino E."/>
            <person name="Cuine S."/>
            <person name="Li-Beisson Y."/>
            <person name="Delledonne M."/>
            <person name="Ballottari M."/>
        </authorList>
    </citation>
    <scope>NUCLEOTIDE SEQUENCE</scope>
    <source>
        <strain evidence="3">211/11P</strain>
        <tissue evidence="3">Whole cell</tissue>
    </source>
</reference>
<keyword evidence="4" id="KW-1185">Reference proteome</keyword>
<dbReference type="SMART" id="SM01264">
    <property type="entry name" value="M16C_associated"/>
    <property type="match status" value="1"/>
</dbReference>
<comment type="caution">
    <text evidence="3">The sequence shown here is derived from an EMBL/GenBank/DDBJ whole genome shotgun (WGS) entry which is preliminary data.</text>
</comment>
<gene>
    <name evidence="3" type="ORF">D9Q98_003793</name>
</gene>
<evidence type="ECO:0000313" key="4">
    <source>
        <dbReference type="Proteomes" id="UP001055712"/>
    </source>
</evidence>
<dbReference type="InterPro" id="IPR011249">
    <property type="entry name" value="Metalloenz_LuxS/M16"/>
</dbReference>
<dbReference type="AlphaFoldDB" id="A0A9D4TQJ9"/>
<dbReference type="GO" id="GO:0016485">
    <property type="term" value="P:protein processing"/>
    <property type="evidence" value="ECO:0007669"/>
    <property type="project" value="TreeGrafter"/>
</dbReference>
<dbReference type="GO" id="GO:0046872">
    <property type="term" value="F:metal ion binding"/>
    <property type="evidence" value="ECO:0007669"/>
    <property type="project" value="InterPro"/>
</dbReference>
<accession>A0A9D4TQJ9</accession>
<feature type="compositionally biased region" description="Low complexity" evidence="1">
    <location>
        <begin position="35"/>
        <end position="55"/>
    </location>
</feature>
<protein>
    <recommendedName>
        <fullName evidence="2">Peptidase M16C associated domain-containing protein</fullName>
    </recommendedName>
</protein>
<dbReference type="EMBL" id="SIDB01000005">
    <property type="protein sequence ID" value="KAI3432231.1"/>
    <property type="molecule type" value="Genomic_DNA"/>
</dbReference>
<dbReference type="PANTHER" id="PTHR43016">
    <property type="entry name" value="PRESEQUENCE PROTEASE"/>
    <property type="match status" value="1"/>
</dbReference>
<dbReference type="OrthoDB" id="507923at2759"/>
<evidence type="ECO:0000256" key="1">
    <source>
        <dbReference type="SAM" id="MobiDB-lite"/>
    </source>
</evidence>
<sequence>MEHVNGTMLLTDQDHPAGPPAPCPLPPRPAPAKPTPKASAVQAAAAEAQAQAPDATFGEMEQGKESAAEQLLPHSPPPLPSLRLSRVPPLTPAVPPVASPLTPHDNSGSVLAPSSAQPAAWSNLWRQPSTAATQPRCFQPGRLLPSNACATATAALLANNRLTAPPAPAEPRPCRPGRLVTVLPAAAVPSLPDAAVPATPSLPVRYPNPYPNPYGYPYCHPFSYPCFYSYLQPPSSFYAVRAASMAALQQARLLSPLHHTSSSSGSSSDVGECPLTYRRLSEVRGGSPKPYLLGGPQQPECTNCKRSGQWEDICQFKSGDLCADWLFWSVLEEWLGRGYELALQLSPCDLWPLLRGRTLFLLGDSQMLDFYKAVQCFLFEFWPCLEQRDLTADAAAQQQFSTVLRSTCVDLLQGTRVCYIRADKVHVDWSRVVSTSPHPWEYQPNELSDRLFQALRRRQRPGCAAAAAALAAAPAAFLPQHRLFAEAAAAGKGVESGAELEAAGAGVCARLLLHQQEAAKYTAIGPACPLLARKFSGGTEKAALMALAPCDSSALILNGGRCPGESERLISLRRHRRGPGVHSLPQPVRHPQEDCHHTHHRLRRKGRRHPAHPLLTHNLFTNDVLYLDVALDLKTVPANLLPLVPLFCRCLTPMGTDKESFIELTERIGRKTGGVSVSPSVLSKKGGVEPLAYVTIRGKAMADKAGDMFDVARDMLLSARLDRLDDRERFKQMVLETKSSMEEEQE</sequence>
<organism evidence="3 4">
    <name type="scientific">Chlorella vulgaris</name>
    <name type="common">Green alga</name>
    <dbReference type="NCBI Taxonomy" id="3077"/>
    <lineage>
        <taxon>Eukaryota</taxon>
        <taxon>Viridiplantae</taxon>
        <taxon>Chlorophyta</taxon>
        <taxon>core chlorophytes</taxon>
        <taxon>Trebouxiophyceae</taxon>
        <taxon>Chlorellales</taxon>
        <taxon>Chlorellaceae</taxon>
        <taxon>Chlorella clade</taxon>
        <taxon>Chlorella</taxon>
    </lineage>
</organism>
<dbReference type="Gene3D" id="3.30.830.10">
    <property type="entry name" value="Metalloenzyme, LuxS/M16 peptidase-like"/>
    <property type="match status" value="1"/>
</dbReference>
<name>A0A9D4TQJ9_CHLVU</name>
<feature type="region of interest" description="Disordered" evidence="1">
    <location>
        <begin position="1"/>
        <end position="79"/>
    </location>
</feature>
<evidence type="ECO:0000313" key="3">
    <source>
        <dbReference type="EMBL" id="KAI3432231.1"/>
    </source>
</evidence>
<dbReference type="GO" id="GO:0004222">
    <property type="term" value="F:metalloendopeptidase activity"/>
    <property type="evidence" value="ECO:0007669"/>
    <property type="project" value="TreeGrafter"/>
</dbReference>
<feature type="domain" description="Peptidase M16C associated" evidence="2">
    <location>
        <begin position="477"/>
        <end position="744"/>
    </location>
</feature>
<evidence type="ECO:0000259" key="2">
    <source>
        <dbReference type="SMART" id="SM01264"/>
    </source>
</evidence>
<reference evidence="3" key="1">
    <citation type="journal article" date="2019" name="Plant J.">
        <title>Chlorella vulgaris genome assembly and annotation reveals the molecular basis for metabolic acclimation to high light conditions.</title>
        <authorList>
            <person name="Cecchin M."/>
            <person name="Marcolungo L."/>
            <person name="Rossato M."/>
            <person name="Girolomoni L."/>
            <person name="Cosentino E."/>
            <person name="Cuine S."/>
            <person name="Li-Beisson Y."/>
            <person name="Delledonne M."/>
            <person name="Ballottari M."/>
        </authorList>
    </citation>
    <scope>NUCLEOTIDE SEQUENCE</scope>
    <source>
        <strain evidence="3">211/11P</strain>
    </source>
</reference>
<dbReference type="PANTHER" id="PTHR43016:SF13">
    <property type="entry name" value="PRESEQUENCE PROTEASE, MITOCHONDRIAL"/>
    <property type="match status" value="1"/>
</dbReference>
<feature type="compositionally biased region" description="Pro residues" evidence="1">
    <location>
        <begin position="17"/>
        <end position="34"/>
    </location>
</feature>